<comment type="caution">
    <text evidence="3">The sequence shown here is derived from an EMBL/GenBank/DDBJ whole genome shotgun (WGS) entry which is preliminary data.</text>
</comment>
<protein>
    <recommendedName>
        <fullName evidence="5">LPXTG cell wall anchor domain-containing protein</fullName>
    </recommendedName>
</protein>
<evidence type="ECO:0000256" key="1">
    <source>
        <dbReference type="SAM" id="Phobius"/>
    </source>
</evidence>
<reference evidence="3 4" key="1">
    <citation type="submission" date="2016-03" db="EMBL/GenBank/DDBJ databases">
        <authorList>
            <person name="Ploux O."/>
        </authorList>
    </citation>
    <scope>NUCLEOTIDE SEQUENCE [LARGE SCALE GENOMIC DNA]</scope>
    <source>
        <strain evidence="3 4">BER2</strain>
    </source>
</reference>
<feature type="signal peptide" evidence="2">
    <location>
        <begin position="1"/>
        <end position="20"/>
    </location>
</feature>
<evidence type="ECO:0000313" key="4">
    <source>
        <dbReference type="Proteomes" id="UP000075391"/>
    </source>
</evidence>
<feature type="chain" id="PRO_5007573161" description="LPXTG cell wall anchor domain-containing protein" evidence="2">
    <location>
        <begin position="21"/>
        <end position="241"/>
    </location>
</feature>
<organism evidence="3 4">
    <name type="scientific">Bdellovibrio bacteriovorus</name>
    <dbReference type="NCBI Taxonomy" id="959"/>
    <lineage>
        <taxon>Bacteria</taxon>
        <taxon>Pseudomonadati</taxon>
        <taxon>Bdellovibrionota</taxon>
        <taxon>Bdellovibrionia</taxon>
        <taxon>Bdellovibrionales</taxon>
        <taxon>Pseudobdellovibrionaceae</taxon>
        <taxon>Bdellovibrio</taxon>
    </lineage>
</organism>
<feature type="transmembrane region" description="Helical" evidence="1">
    <location>
        <begin position="214"/>
        <end position="232"/>
    </location>
</feature>
<dbReference type="OrthoDB" id="5291445at2"/>
<dbReference type="EMBL" id="LUKF01000012">
    <property type="protein sequence ID" value="KYG64533.1"/>
    <property type="molecule type" value="Genomic_DNA"/>
</dbReference>
<sequence length="241" mass="26616">MKYSLFTSLAVILLSFSAHAKVFRNAYIAFEMPETWKCNLEQTEWVCRSEQTKESKEAIIILTAKEVGPTDTFALYESHLNTPIAVNLRGGGTAESKIVYKAKSVQINDQTWIDSLHLGSEVPNYFTRYLATIKDKIAILVTFSAHKQYYTKYSQDFFKAVMSLRVIASKNLLAKPDLGPIRPGSETLGAPISSAMPADMIQGDGTEGKGSNKAMLLGGALLLAALGALIYLRAKKKKKKR</sequence>
<keyword evidence="1" id="KW-0812">Transmembrane</keyword>
<keyword evidence="1" id="KW-1133">Transmembrane helix</keyword>
<evidence type="ECO:0000313" key="3">
    <source>
        <dbReference type="EMBL" id="KYG64533.1"/>
    </source>
</evidence>
<gene>
    <name evidence="3" type="ORF">AZI85_03720</name>
</gene>
<proteinExistence type="predicted"/>
<evidence type="ECO:0008006" key="5">
    <source>
        <dbReference type="Google" id="ProtNLM"/>
    </source>
</evidence>
<keyword evidence="1" id="KW-0472">Membrane</keyword>
<dbReference type="Proteomes" id="UP000075391">
    <property type="component" value="Unassembled WGS sequence"/>
</dbReference>
<accession>A0A150WLG1</accession>
<evidence type="ECO:0000256" key="2">
    <source>
        <dbReference type="SAM" id="SignalP"/>
    </source>
</evidence>
<name>A0A150WLG1_BDEBC</name>
<keyword evidence="2" id="KW-0732">Signal</keyword>
<dbReference type="RefSeq" id="WP_063243514.1">
    <property type="nucleotide sequence ID" value="NZ_CP168967.1"/>
</dbReference>
<dbReference type="AlphaFoldDB" id="A0A150WLG1"/>